<reference evidence="2" key="1">
    <citation type="journal article" date="2016" name="Insect Biochem. Mol. Biol.">
        <title>Multifaceted biological insights from a draft genome sequence of the tobacco hornworm moth, Manduca sexta.</title>
        <authorList>
            <person name="Kanost M.R."/>
            <person name="Arrese E.L."/>
            <person name="Cao X."/>
            <person name="Chen Y.R."/>
            <person name="Chellapilla S."/>
            <person name="Goldsmith M.R."/>
            <person name="Grosse-Wilde E."/>
            <person name="Heckel D.G."/>
            <person name="Herndon N."/>
            <person name="Jiang H."/>
            <person name="Papanicolaou A."/>
            <person name="Qu J."/>
            <person name="Soulages J.L."/>
            <person name="Vogel H."/>
            <person name="Walters J."/>
            <person name="Waterhouse R.M."/>
            <person name="Ahn S.J."/>
            <person name="Almeida F.C."/>
            <person name="An C."/>
            <person name="Aqrawi P."/>
            <person name="Bretschneider A."/>
            <person name="Bryant W.B."/>
            <person name="Bucks S."/>
            <person name="Chao H."/>
            <person name="Chevignon G."/>
            <person name="Christen J.M."/>
            <person name="Clarke D.F."/>
            <person name="Dittmer N.T."/>
            <person name="Ferguson L.C.F."/>
            <person name="Garavelou S."/>
            <person name="Gordon K.H.J."/>
            <person name="Gunaratna R.T."/>
            <person name="Han Y."/>
            <person name="Hauser F."/>
            <person name="He Y."/>
            <person name="Heidel-Fischer H."/>
            <person name="Hirsh A."/>
            <person name="Hu Y."/>
            <person name="Jiang H."/>
            <person name="Kalra D."/>
            <person name="Klinner C."/>
            <person name="Konig C."/>
            <person name="Kovar C."/>
            <person name="Kroll A.R."/>
            <person name="Kuwar S.S."/>
            <person name="Lee S.L."/>
            <person name="Lehman R."/>
            <person name="Li K."/>
            <person name="Li Z."/>
            <person name="Liang H."/>
            <person name="Lovelace S."/>
            <person name="Lu Z."/>
            <person name="Mansfield J.H."/>
            <person name="McCulloch K.J."/>
            <person name="Mathew T."/>
            <person name="Morton B."/>
            <person name="Muzny D.M."/>
            <person name="Neunemann D."/>
            <person name="Ongeri F."/>
            <person name="Pauchet Y."/>
            <person name="Pu L.L."/>
            <person name="Pyrousis I."/>
            <person name="Rao X.J."/>
            <person name="Redding A."/>
            <person name="Roesel C."/>
            <person name="Sanchez-Gracia A."/>
            <person name="Schaack S."/>
            <person name="Shukla A."/>
            <person name="Tetreau G."/>
            <person name="Wang Y."/>
            <person name="Xiong G.H."/>
            <person name="Traut W."/>
            <person name="Walsh T.K."/>
            <person name="Worley K.C."/>
            <person name="Wu D."/>
            <person name="Wu W."/>
            <person name="Wu Y.Q."/>
            <person name="Zhang X."/>
            <person name="Zou Z."/>
            <person name="Zucker H."/>
            <person name="Briscoe A.D."/>
            <person name="Burmester T."/>
            <person name="Clem R.J."/>
            <person name="Feyereisen R."/>
            <person name="Grimmelikhuijzen C.J.P."/>
            <person name="Hamodrakas S.J."/>
            <person name="Hansson B.S."/>
            <person name="Huguet E."/>
            <person name="Jermiin L.S."/>
            <person name="Lan Q."/>
            <person name="Lehman H.K."/>
            <person name="Lorenzen M."/>
            <person name="Merzendorfer H."/>
            <person name="Michalopoulos I."/>
            <person name="Morton D.B."/>
            <person name="Muthukrishnan S."/>
            <person name="Oakeshott J.G."/>
            <person name="Palmer W."/>
            <person name="Park Y."/>
            <person name="Passarelli A.L."/>
            <person name="Rozas J."/>
            <person name="Schwartz L.M."/>
            <person name="Smith W."/>
            <person name="Southgate A."/>
            <person name="Vilcinskas A."/>
            <person name="Vogt R."/>
            <person name="Wang P."/>
            <person name="Werren J."/>
            <person name="Yu X.Q."/>
            <person name="Zhou J.J."/>
            <person name="Brown S.J."/>
            <person name="Scherer S.E."/>
            <person name="Richards S."/>
            <person name="Blissard G.W."/>
        </authorList>
    </citation>
    <scope>NUCLEOTIDE SEQUENCE</scope>
</reference>
<dbReference type="GO" id="GO:0008289">
    <property type="term" value="F:lipid binding"/>
    <property type="evidence" value="ECO:0007669"/>
    <property type="project" value="InterPro"/>
</dbReference>
<organism evidence="2 3">
    <name type="scientific">Manduca sexta</name>
    <name type="common">Tobacco hawkmoth</name>
    <name type="synonym">Tobacco hornworm</name>
    <dbReference type="NCBI Taxonomy" id="7130"/>
    <lineage>
        <taxon>Eukaryota</taxon>
        <taxon>Metazoa</taxon>
        <taxon>Ecdysozoa</taxon>
        <taxon>Arthropoda</taxon>
        <taxon>Hexapoda</taxon>
        <taxon>Insecta</taxon>
        <taxon>Pterygota</taxon>
        <taxon>Neoptera</taxon>
        <taxon>Endopterygota</taxon>
        <taxon>Lepidoptera</taxon>
        <taxon>Glossata</taxon>
        <taxon>Ditrysia</taxon>
        <taxon>Bombycoidea</taxon>
        <taxon>Sphingidae</taxon>
        <taxon>Sphinginae</taxon>
        <taxon>Sphingini</taxon>
        <taxon>Manduca</taxon>
    </lineage>
</organism>
<dbReference type="AlphaFoldDB" id="A0A921ZEI3"/>
<dbReference type="Pfam" id="PF00061">
    <property type="entry name" value="Lipocalin"/>
    <property type="match status" value="1"/>
</dbReference>
<accession>A0A921ZEI3</accession>
<dbReference type="EMBL" id="JH668510">
    <property type="protein sequence ID" value="KAG6456344.1"/>
    <property type="molecule type" value="Genomic_DNA"/>
</dbReference>
<evidence type="ECO:0000313" key="2">
    <source>
        <dbReference type="EMBL" id="KAG6456344.1"/>
    </source>
</evidence>
<reference evidence="2" key="2">
    <citation type="submission" date="2020-12" db="EMBL/GenBank/DDBJ databases">
        <authorList>
            <person name="Kanost M."/>
        </authorList>
    </citation>
    <scope>NUCLEOTIDE SEQUENCE</scope>
</reference>
<dbReference type="PANTHER" id="PTHR11955">
    <property type="entry name" value="FATTY ACID BINDING PROTEIN"/>
    <property type="match status" value="1"/>
</dbReference>
<name>A0A921ZEI3_MANSE</name>
<evidence type="ECO:0000313" key="3">
    <source>
        <dbReference type="Proteomes" id="UP000791440"/>
    </source>
</evidence>
<evidence type="ECO:0000259" key="1">
    <source>
        <dbReference type="Pfam" id="PF00061"/>
    </source>
</evidence>
<dbReference type="InterPro" id="IPR031259">
    <property type="entry name" value="ILBP"/>
</dbReference>
<sequence>MEYFCEIGLISRKTAISVSPVCELTRDDDGVYTYTMATTFKTMKFSFKLGEEFVEERADGVKVKSVMTLDGDKLIQVQIEDNGRKSTHVRHFTPELMTVVRLNIYII</sequence>
<feature type="domain" description="Lipocalin/cytosolic fatty-acid binding" evidence="1">
    <location>
        <begin position="23"/>
        <end position="92"/>
    </location>
</feature>
<dbReference type="Proteomes" id="UP000791440">
    <property type="component" value="Unassembled WGS sequence"/>
</dbReference>
<comment type="caution">
    <text evidence="2">The sequence shown here is derived from an EMBL/GenBank/DDBJ whole genome shotgun (WGS) entry which is preliminary data.</text>
</comment>
<proteinExistence type="predicted"/>
<keyword evidence="3" id="KW-1185">Reference proteome</keyword>
<protein>
    <recommendedName>
        <fullName evidence="1">Lipocalin/cytosolic fatty-acid binding domain-containing protein</fullName>
    </recommendedName>
</protein>
<gene>
    <name evidence="2" type="ORF">O3G_MSEX009685</name>
</gene>
<dbReference type="InterPro" id="IPR000566">
    <property type="entry name" value="Lipocln_cytosolic_FA-bd_dom"/>
</dbReference>